<organism evidence="1 2">
    <name type="scientific">Capnocytophaga bilenii</name>
    <dbReference type="NCBI Taxonomy" id="2819369"/>
    <lineage>
        <taxon>Bacteria</taxon>
        <taxon>Pseudomonadati</taxon>
        <taxon>Bacteroidota</taxon>
        <taxon>Flavobacteriia</taxon>
        <taxon>Flavobacteriales</taxon>
        <taxon>Flavobacteriaceae</taxon>
        <taxon>Capnocytophaga</taxon>
    </lineage>
</organism>
<proteinExistence type="predicted"/>
<keyword evidence="2" id="KW-1185">Reference proteome</keyword>
<evidence type="ECO:0000313" key="2">
    <source>
        <dbReference type="Proteomes" id="UP000681610"/>
    </source>
</evidence>
<comment type="caution">
    <text evidence="1">The sequence shown here is derived from an EMBL/GenBank/DDBJ whole genome shotgun (WGS) entry which is preliminary data.</text>
</comment>
<accession>A0ABS3PYJ7</accession>
<protein>
    <submittedName>
        <fullName evidence="1">Uncharacterized protein</fullName>
    </submittedName>
</protein>
<dbReference type="RefSeq" id="WP_208058740.1">
    <property type="nucleotide sequence ID" value="NZ_JAGDYP010000004.1"/>
</dbReference>
<name>A0ABS3PYJ7_9FLAO</name>
<gene>
    <name evidence="1" type="ORF">J4N46_07190</name>
</gene>
<sequence length="69" mass="8247">MEATILEAPEVVMEQEKEIVQEKKKSLWDCIMENKKRPPRYMISNKEAEDLIFGSNMWVKLMQEEDLDE</sequence>
<dbReference type="Proteomes" id="UP000681610">
    <property type="component" value="Unassembled WGS sequence"/>
</dbReference>
<evidence type="ECO:0000313" key="1">
    <source>
        <dbReference type="EMBL" id="MBO1884207.1"/>
    </source>
</evidence>
<reference evidence="1 2" key="1">
    <citation type="submission" date="2021-03" db="EMBL/GenBank/DDBJ databases">
        <title>Isolation and description of Capnocytophaga bilenii sp. nov., a novel Capnocytophaga species, isolated from a gingivitis subject.</title>
        <authorList>
            <person name="Antezack A."/>
            <person name="Monnet-Corti V."/>
            <person name="La Scola B."/>
        </authorList>
    </citation>
    <scope>NUCLEOTIDE SEQUENCE [LARGE SCALE GENOMIC DNA]</scope>
    <source>
        <strain evidence="1 2">Marseille-Q4570</strain>
    </source>
</reference>
<dbReference type="EMBL" id="JAGDYP010000004">
    <property type="protein sequence ID" value="MBO1884207.1"/>
    <property type="molecule type" value="Genomic_DNA"/>
</dbReference>